<protein>
    <submittedName>
        <fullName evidence="1">Uncharacterized protein</fullName>
    </submittedName>
</protein>
<name>A0A2J6QDN8_9HELO</name>
<proteinExistence type="predicted"/>
<dbReference type="AlphaFoldDB" id="A0A2J6QDN8"/>
<sequence length="333" mass="37179">MDPIYSAGCNVGNGGNVGIKLREDWKMEGPIFRLCSKIEVLSGIRKPHRKALAQIDPAEVSTTAKAAIAQITPQMLPQTQTCIWMYHRNFLQIVTLKGDPFCRPLETRKHAKVDLRPYNIYLGTGPKTKEQRSLEQGIYLAVFSTRLERISLPELFRRQTLSPVLEPDTNILIQCQIPLLKTPLEVPSTGKRIHTSTTAYRHRGNDLCTRAERQKLNQRTCFKTYSPSSPLTVDVVQHHFITNPTSQARPAAKAPPSPKIARCDCSVPAAASPTCSSLHCKAARLHCTSPLSQALPKPKSYHTSPPILHKPIITNPLLHASHSPIDRSRFKRV</sequence>
<gene>
    <name evidence="1" type="ORF">NA56DRAFT_700877</name>
</gene>
<organism evidence="1 2">
    <name type="scientific">Hyaloscypha hepaticicola</name>
    <dbReference type="NCBI Taxonomy" id="2082293"/>
    <lineage>
        <taxon>Eukaryota</taxon>
        <taxon>Fungi</taxon>
        <taxon>Dikarya</taxon>
        <taxon>Ascomycota</taxon>
        <taxon>Pezizomycotina</taxon>
        <taxon>Leotiomycetes</taxon>
        <taxon>Helotiales</taxon>
        <taxon>Hyaloscyphaceae</taxon>
        <taxon>Hyaloscypha</taxon>
    </lineage>
</organism>
<evidence type="ECO:0000313" key="1">
    <source>
        <dbReference type="EMBL" id="PMD24385.1"/>
    </source>
</evidence>
<dbReference type="Proteomes" id="UP000235672">
    <property type="component" value="Unassembled WGS sequence"/>
</dbReference>
<dbReference type="EMBL" id="KZ613473">
    <property type="protein sequence ID" value="PMD24385.1"/>
    <property type="molecule type" value="Genomic_DNA"/>
</dbReference>
<reference evidence="1 2" key="1">
    <citation type="submission" date="2016-05" db="EMBL/GenBank/DDBJ databases">
        <title>A degradative enzymes factory behind the ericoid mycorrhizal symbiosis.</title>
        <authorList>
            <consortium name="DOE Joint Genome Institute"/>
            <person name="Martino E."/>
            <person name="Morin E."/>
            <person name="Grelet G."/>
            <person name="Kuo A."/>
            <person name="Kohler A."/>
            <person name="Daghino S."/>
            <person name="Barry K."/>
            <person name="Choi C."/>
            <person name="Cichocki N."/>
            <person name="Clum A."/>
            <person name="Copeland A."/>
            <person name="Hainaut M."/>
            <person name="Haridas S."/>
            <person name="Labutti K."/>
            <person name="Lindquist E."/>
            <person name="Lipzen A."/>
            <person name="Khouja H.-R."/>
            <person name="Murat C."/>
            <person name="Ohm R."/>
            <person name="Olson A."/>
            <person name="Spatafora J."/>
            <person name="Veneault-Fourrey C."/>
            <person name="Henrissat B."/>
            <person name="Grigoriev I."/>
            <person name="Martin F."/>
            <person name="Perotto S."/>
        </authorList>
    </citation>
    <scope>NUCLEOTIDE SEQUENCE [LARGE SCALE GENOMIC DNA]</scope>
    <source>
        <strain evidence="1 2">UAMH 7357</strain>
    </source>
</reference>
<evidence type="ECO:0000313" key="2">
    <source>
        <dbReference type="Proteomes" id="UP000235672"/>
    </source>
</evidence>
<accession>A0A2J6QDN8</accession>
<keyword evidence="2" id="KW-1185">Reference proteome</keyword>